<gene>
    <name evidence="5" type="ORF">C7999DRAFT_44387</name>
</gene>
<protein>
    <submittedName>
        <fullName evidence="5">Uncharacterized protein</fullName>
    </submittedName>
</protein>
<dbReference type="GO" id="GO:0043041">
    <property type="term" value="P:amino acid activation for nonribosomal peptide biosynthetic process"/>
    <property type="evidence" value="ECO:0007669"/>
    <property type="project" value="TreeGrafter"/>
</dbReference>
<comment type="caution">
    <text evidence="5">The sequence shown here is derived from an EMBL/GenBank/DDBJ whole genome shotgun (WGS) entry which is preliminary data.</text>
</comment>
<dbReference type="PANTHER" id="PTHR45527">
    <property type="entry name" value="NONRIBOSOMAL PEPTIDE SYNTHETASE"/>
    <property type="match status" value="1"/>
</dbReference>
<dbReference type="InterPro" id="IPR001242">
    <property type="entry name" value="Condensation_dom"/>
</dbReference>
<dbReference type="PANTHER" id="PTHR45527:SF1">
    <property type="entry name" value="FATTY ACID SYNTHASE"/>
    <property type="match status" value="1"/>
</dbReference>
<evidence type="ECO:0000256" key="2">
    <source>
        <dbReference type="ARBA" id="ARBA00022553"/>
    </source>
</evidence>
<dbReference type="InterPro" id="IPR042099">
    <property type="entry name" value="ANL_N_sf"/>
</dbReference>
<dbReference type="Gene3D" id="3.40.50.12780">
    <property type="entry name" value="N-terminal domain of ligase-like"/>
    <property type="match status" value="1"/>
</dbReference>
<dbReference type="EMBL" id="MU857774">
    <property type="protein sequence ID" value="KAK4243870.1"/>
    <property type="molecule type" value="Genomic_DNA"/>
</dbReference>
<reference evidence="5" key="2">
    <citation type="submission" date="2023-05" db="EMBL/GenBank/DDBJ databases">
        <authorList>
            <consortium name="Lawrence Berkeley National Laboratory"/>
            <person name="Steindorff A."/>
            <person name="Hensen N."/>
            <person name="Bonometti L."/>
            <person name="Westerberg I."/>
            <person name="Brannstrom I.O."/>
            <person name="Guillou S."/>
            <person name="Cros-Aarteil S."/>
            <person name="Calhoun S."/>
            <person name="Haridas S."/>
            <person name="Kuo A."/>
            <person name="Mondo S."/>
            <person name="Pangilinan J."/>
            <person name="Riley R."/>
            <person name="Labutti K."/>
            <person name="Andreopoulos B."/>
            <person name="Lipzen A."/>
            <person name="Chen C."/>
            <person name="Yanf M."/>
            <person name="Daum C."/>
            <person name="Ng V."/>
            <person name="Clum A."/>
            <person name="Ohm R."/>
            <person name="Martin F."/>
            <person name="Silar P."/>
            <person name="Natvig D."/>
            <person name="Lalanne C."/>
            <person name="Gautier V."/>
            <person name="Ament-Velasquez S.L."/>
            <person name="Kruys A."/>
            <person name="Hutchinson M.I."/>
            <person name="Powell A.J."/>
            <person name="Barry K."/>
            <person name="Miller A.N."/>
            <person name="Grigoriev I.V."/>
            <person name="Debuchy R."/>
            <person name="Gladieux P."/>
            <person name="Thoren M.H."/>
            <person name="Johannesson H."/>
        </authorList>
    </citation>
    <scope>NUCLEOTIDE SEQUENCE</scope>
    <source>
        <strain evidence="5">CBS 359.72</strain>
    </source>
</reference>
<feature type="domain" description="Condensation" evidence="4">
    <location>
        <begin position="63"/>
        <end position="461"/>
    </location>
</feature>
<sequence length="1025" mass="112156">MGSVPCPVVLQRPVMSIAEVDEDTLREITEKCKVSPESIEDVYSCVPLQRSMIAEDRDEVFHFIMSFGPGADIDRFCECLRKVVAANAVLRTRLVRSAHLGDIVQVVTKEEHVTERHPGANREDVDHYLQQGLPQMGLGVPLLRSAFIGRYLVLTQHHAVFDYWSWDAMMNVDIASLYMQSPNRSTIPPQRPSFKAFVARCLGVDEREADAFWRSRFKGSPAVFLRPELPAPSRPRVVSKPDRVFPLDRIKMGALPPTHAPYYIEAAWALTASIHTDSDSVAYGYVLSGRTPTPDGYENTLGPTVTEVPMQVNLQRKTATVDRLIKDRAASIRQLHQNPHLMHYPIEKIAALSDAARSACAFSALFNVRPAVFASKTDDVEVKIESMIWRNGYFPLQLIFSITHEGVEVWPRVDETVLDDRQLDRLLNQFGHTLRLLTEAAPTAKLDTLPLLDPQGREEILRINEAIPEPVQSTLHGLFAARAPAQPGAMAVSAGDGKLTYAELDRFSSLLASALRSSNGVKTGTRVGLLMDRSQWAVVAMLAILKAGGTCVPIDRRNSEQSIANTLSTTGTRLVLVAAADHARTLERVSDMLVVTPEAVAETSFASEQNKHVAVYGQPEDPAFVFHASSSSGSGAGQAVVLEHHSLATSLTSQGQRLGWGPEIRMLHFWSLASGKSLLEIFGALLFGGCLCIPTPEDDDDLDSVASHQLSRFIRSAKVNFALLPPNIIRTLSPADVPDLRTLVSVGEPLQQAEAETYETWARSLRFFNGWGVTAASVLSTVREVVLIEEHTQLRCSLDNIGTPVGCAVWIVNPNNVNDLAPFGGVGELVIEVPSMGAASMAPVADNPKVAGGAGFMPPPRWASDLPRKSPAAGRFFRTGDLAKYDSDGSIRLVGRAGNRVKTSGGQVTVQLEEVERAIVECGGRARVRECAVAAKIVAGRTQVVALVCLADLRLPRVMPLRRLDGTEAEMIAAPQMDAVRASVQSRLQADRVPTIWIAVEKLPRTLSHKIDRVAVKEWLKALKR</sequence>
<name>A0AAN7CKR3_9PEZI</name>
<dbReference type="InterPro" id="IPR045851">
    <property type="entry name" value="AMP-bd_C_sf"/>
</dbReference>
<evidence type="ECO:0000313" key="6">
    <source>
        <dbReference type="Proteomes" id="UP001303647"/>
    </source>
</evidence>
<evidence type="ECO:0000259" key="4">
    <source>
        <dbReference type="Pfam" id="PF00668"/>
    </source>
</evidence>
<dbReference type="SUPFAM" id="SSF56801">
    <property type="entry name" value="Acetyl-CoA synthetase-like"/>
    <property type="match status" value="1"/>
</dbReference>
<dbReference type="SUPFAM" id="SSF52777">
    <property type="entry name" value="CoA-dependent acyltransferases"/>
    <property type="match status" value="2"/>
</dbReference>
<dbReference type="GO" id="GO:0031177">
    <property type="term" value="F:phosphopantetheine binding"/>
    <property type="evidence" value="ECO:0007669"/>
    <property type="project" value="TreeGrafter"/>
</dbReference>
<dbReference type="Pfam" id="PF00668">
    <property type="entry name" value="Condensation"/>
    <property type="match status" value="1"/>
</dbReference>
<dbReference type="Gene3D" id="3.30.559.30">
    <property type="entry name" value="Nonribosomal peptide synthetase, condensation domain"/>
    <property type="match status" value="1"/>
</dbReference>
<evidence type="ECO:0000259" key="3">
    <source>
        <dbReference type="Pfam" id="PF00501"/>
    </source>
</evidence>
<dbReference type="GO" id="GO:0044550">
    <property type="term" value="P:secondary metabolite biosynthetic process"/>
    <property type="evidence" value="ECO:0007669"/>
    <property type="project" value="TreeGrafter"/>
</dbReference>
<reference evidence="5" key="1">
    <citation type="journal article" date="2023" name="Mol. Phylogenet. Evol.">
        <title>Genome-scale phylogeny and comparative genomics of the fungal order Sordariales.</title>
        <authorList>
            <person name="Hensen N."/>
            <person name="Bonometti L."/>
            <person name="Westerberg I."/>
            <person name="Brannstrom I.O."/>
            <person name="Guillou S."/>
            <person name="Cros-Aarteil S."/>
            <person name="Calhoun S."/>
            <person name="Haridas S."/>
            <person name="Kuo A."/>
            <person name="Mondo S."/>
            <person name="Pangilinan J."/>
            <person name="Riley R."/>
            <person name="LaButti K."/>
            <person name="Andreopoulos B."/>
            <person name="Lipzen A."/>
            <person name="Chen C."/>
            <person name="Yan M."/>
            <person name="Daum C."/>
            <person name="Ng V."/>
            <person name="Clum A."/>
            <person name="Steindorff A."/>
            <person name="Ohm R.A."/>
            <person name="Martin F."/>
            <person name="Silar P."/>
            <person name="Natvig D.O."/>
            <person name="Lalanne C."/>
            <person name="Gautier V."/>
            <person name="Ament-Velasquez S.L."/>
            <person name="Kruys A."/>
            <person name="Hutchinson M.I."/>
            <person name="Powell A.J."/>
            <person name="Barry K."/>
            <person name="Miller A.N."/>
            <person name="Grigoriev I.V."/>
            <person name="Debuchy R."/>
            <person name="Gladieux P."/>
            <person name="Hiltunen Thoren M."/>
            <person name="Johannesson H."/>
        </authorList>
    </citation>
    <scope>NUCLEOTIDE SEQUENCE</scope>
    <source>
        <strain evidence="5">CBS 359.72</strain>
    </source>
</reference>
<dbReference type="Gene3D" id="3.30.300.30">
    <property type="match status" value="1"/>
</dbReference>
<dbReference type="GO" id="GO:0003824">
    <property type="term" value="F:catalytic activity"/>
    <property type="evidence" value="ECO:0007669"/>
    <property type="project" value="InterPro"/>
</dbReference>
<evidence type="ECO:0000313" key="5">
    <source>
        <dbReference type="EMBL" id="KAK4243870.1"/>
    </source>
</evidence>
<keyword evidence="1" id="KW-0596">Phosphopantetheine</keyword>
<keyword evidence="6" id="KW-1185">Reference proteome</keyword>
<dbReference type="InterPro" id="IPR023213">
    <property type="entry name" value="CAT-like_dom_sf"/>
</dbReference>
<keyword evidence="2" id="KW-0597">Phosphoprotein</keyword>
<dbReference type="Gene3D" id="3.30.559.10">
    <property type="entry name" value="Chloramphenicol acetyltransferase-like domain"/>
    <property type="match status" value="1"/>
</dbReference>
<dbReference type="Proteomes" id="UP001303647">
    <property type="component" value="Unassembled WGS sequence"/>
</dbReference>
<feature type="domain" description="AMP-dependent synthetase/ligase" evidence="3">
    <location>
        <begin position="480"/>
        <end position="836"/>
    </location>
</feature>
<accession>A0AAN7CKR3</accession>
<proteinExistence type="predicted"/>
<dbReference type="AlphaFoldDB" id="A0AAN7CKR3"/>
<dbReference type="GO" id="GO:0005737">
    <property type="term" value="C:cytoplasm"/>
    <property type="evidence" value="ECO:0007669"/>
    <property type="project" value="TreeGrafter"/>
</dbReference>
<evidence type="ECO:0000256" key="1">
    <source>
        <dbReference type="ARBA" id="ARBA00022450"/>
    </source>
</evidence>
<dbReference type="Pfam" id="PF00501">
    <property type="entry name" value="AMP-binding"/>
    <property type="match status" value="1"/>
</dbReference>
<dbReference type="InterPro" id="IPR000873">
    <property type="entry name" value="AMP-dep_synth/lig_dom"/>
</dbReference>
<organism evidence="5 6">
    <name type="scientific">Corynascus novoguineensis</name>
    <dbReference type="NCBI Taxonomy" id="1126955"/>
    <lineage>
        <taxon>Eukaryota</taxon>
        <taxon>Fungi</taxon>
        <taxon>Dikarya</taxon>
        <taxon>Ascomycota</taxon>
        <taxon>Pezizomycotina</taxon>
        <taxon>Sordariomycetes</taxon>
        <taxon>Sordariomycetidae</taxon>
        <taxon>Sordariales</taxon>
        <taxon>Chaetomiaceae</taxon>
        <taxon>Corynascus</taxon>
    </lineage>
</organism>